<dbReference type="OrthoDB" id="5350396at2759"/>
<evidence type="ECO:0000256" key="1">
    <source>
        <dbReference type="SAM" id="MobiDB-lite"/>
    </source>
</evidence>
<organism evidence="2 3">
    <name type="scientific">Elaphomyces granulatus</name>
    <dbReference type="NCBI Taxonomy" id="519963"/>
    <lineage>
        <taxon>Eukaryota</taxon>
        <taxon>Fungi</taxon>
        <taxon>Dikarya</taxon>
        <taxon>Ascomycota</taxon>
        <taxon>Pezizomycotina</taxon>
        <taxon>Eurotiomycetes</taxon>
        <taxon>Eurotiomycetidae</taxon>
        <taxon>Eurotiales</taxon>
        <taxon>Elaphomycetaceae</taxon>
        <taxon>Elaphomyces</taxon>
    </lineage>
</organism>
<feature type="compositionally biased region" description="Polar residues" evidence="1">
    <location>
        <begin position="212"/>
        <end position="225"/>
    </location>
</feature>
<dbReference type="Proteomes" id="UP000243515">
    <property type="component" value="Unassembled WGS sequence"/>
</dbReference>
<comment type="caution">
    <text evidence="2">The sequence shown here is derived from an EMBL/GenBank/DDBJ whole genome shotgun (WGS) entry which is preliminary data.</text>
</comment>
<feature type="compositionally biased region" description="Basic and acidic residues" evidence="1">
    <location>
        <begin position="20"/>
        <end position="30"/>
    </location>
</feature>
<reference evidence="2 3" key="1">
    <citation type="journal article" date="2015" name="Environ. Microbiol.">
        <title>Metagenome sequence of Elaphomyces granulatus from sporocarp tissue reveals Ascomycota ectomycorrhizal fingerprints of genome expansion and a Proteobacteria-rich microbiome.</title>
        <authorList>
            <person name="Quandt C.A."/>
            <person name="Kohler A."/>
            <person name="Hesse C.N."/>
            <person name="Sharpton T.J."/>
            <person name="Martin F."/>
            <person name="Spatafora J.W."/>
        </authorList>
    </citation>
    <scope>NUCLEOTIDE SEQUENCE [LARGE SCALE GENOMIC DNA]</scope>
    <source>
        <strain evidence="2 3">OSC145934</strain>
    </source>
</reference>
<feature type="compositionally biased region" description="Polar residues" evidence="1">
    <location>
        <begin position="62"/>
        <end position="81"/>
    </location>
</feature>
<sequence length="679" mass="74855">MPPPRTIKDHFKKIVLNPDVRPKDPPKNDCDVAVTAEPVSSSPLSEPPSSLHSPPASSTSTETGPNLQLRETLQTAINGFTTPLDPESVERDSTKLGGSFFRDSISSSQRVIKHGREIVISSDGDDSDSSLESPEDLLKKFMNSGGTTEKKVEAAAEEPILHPRKRLGLNSTDRSNIPYTLSPKYKFSLDSLVTDAVDDDETEAGVARAKSAFNTGTPTGASDSGGSRELREDVLASAINDGGDDGNSLQRVLDAVRRTEALEQENSWSFFQEQVNTPLPPEFPHCAPRERAFQSGIIEAALVRNLLPDEVIVWIFNSVPSELRDDLRYAYCRALKVVSLSLTIQNQSGPATNIQRKLCSPKRIAFLIRPTDIDTLFRSLGATKMALSLTERVVPDSSQLSNNGALPYGLRVLSVPAHFFADDTREHILHILFRLALDKSLTKHDTVCSVLERAITASLQSIPEEKSESMIYNICITAYNTIDDVLLQSQLLKHILPSSSWIALFRCRLATAFLLQDISPLTELPDALLNVKRITHFLRDKRFDVKLFKRFGQGGYDYSELGAITSLLNIVIDLGRTTPTFSDKESERSFNADVDALADRIKKIFSSIEDTGASHLRRTEAKQSLEALHYRIVYSVRSKPPAKKSLFGSSGLDDWDGIGNSGSLMNKFLSVQKAAKEPT</sequence>
<dbReference type="EMBL" id="NPHW01002372">
    <property type="protein sequence ID" value="OXV11642.1"/>
    <property type="molecule type" value="Genomic_DNA"/>
</dbReference>
<evidence type="ECO:0000313" key="3">
    <source>
        <dbReference type="Proteomes" id="UP000243515"/>
    </source>
</evidence>
<keyword evidence="3" id="KW-1185">Reference proteome</keyword>
<name>A0A232M5L8_9EURO</name>
<feature type="region of interest" description="Disordered" evidence="1">
    <location>
        <begin position="208"/>
        <end position="229"/>
    </location>
</feature>
<accession>A0A232M5L8</accession>
<evidence type="ECO:0000313" key="2">
    <source>
        <dbReference type="EMBL" id="OXV11642.1"/>
    </source>
</evidence>
<dbReference type="AlphaFoldDB" id="A0A232M5L8"/>
<protein>
    <submittedName>
        <fullName evidence="2">Uncharacterized protein</fullName>
    </submittedName>
</protein>
<gene>
    <name evidence="2" type="ORF">Egran_00597</name>
</gene>
<feature type="region of interest" description="Disordered" evidence="1">
    <location>
        <begin position="1"/>
        <end position="100"/>
    </location>
</feature>
<feature type="compositionally biased region" description="Low complexity" evidence="1">
    <location>
        <begin position="36"/>
        <end position="61"/>
    </location>
</feature>
<proteinExistence type="predicted"/>